<dbReference type="Proteomes" id="UP001239111">
    <property type="component" value="Chromosome 4"/>
</dbReference>
<feature type="non-terminal residue" evidence="1">
    <location>
        <position position="1"/>
    </location>
</feature>
<reference evidence="1" key="1">
    <citation type="submission" date="2023-04" db="EMBL/GenBank/DDBJ databases">
        <title>A chromosome-level genome assembly of the parasitoid wasp Eretmocerus hayati.</title>
        <authorList>
            <person name="Zhong Y."/>
            <person name="Liu S."/>
            <person name="Liu Y."/>
        </authorList>
    </citation>
    <scope>NUCLEOTIDE SEQUENCE</scope>
    <source>
        <strain evidence="1">ZJU_SS_LIU_2023</strain>
    </source>
</reference>
<dbReference type="EMBL" id="CM056744">
    <property type="protein sequence ID" value="KAJ8665218.1"/>
    <property type="molecule type" value="Genomic_DNA"/>
</dbReference>
<comment type="caution">
    <text evidence="1">The sequence shown here is derived from an EMBL/GenBank/DDBJ whole genome shotgun (WGS) entry which is preliminary data.</text>
</comment>
<gene>
    <name evidence="1" type="ORF">QAD02_006880</name>
</gene>
<name>A0ACC2N2J9_9HYME</name>
<accession>A0ACC2N2J9</accession>
<evidence type="ECO:0000313" key="2">
    <source>
        <dbReference type="Proteomes" id="UP001239111"/>
    </source>
</evidence>
<protein>
    <submittedName>
        <fullName evidence="1">Uncharacterized protein</fullName>
    </submittedName>
</protein>
<evidence type="ECO:0000313" key="1">
    <source>
        <dbReference type="EMBL" id="KAJ8665218.1"/>
    </source>
</evidence>
<sequence length="372" mass="42718">TSARLVYNGKSYVESWPYYEGGISHVWLEIKPEGSTTKFIDVIHSDTLLERIGNSPTKEFVNDALCLFEGDYVSMVQCGDMCEQINHPNILGGGCISNVCFCSWYLQDETYKITYLSLRTSPHISKLTIENFIKESKRDGASKTVQNKPRLRLRPDVKYTPDGLFKIPPRPMSDSEDYEEYDYEDELGFSDEELQPSPKRICKLSENEGTKKLYCNQGNAYLSQRVRESEGSPMDWEFLEKSIMLLERQCFTSSPTREPKASCSRDNTVSSCAAEPEEVKCYYGTEEISEDECSKRCFDVGIRTGTEVTKGFCEENCVCLHFSNGSCMKTRLTNLEKKQTKRRKLFRHSLRFYEDSDDPSVCYEGSSREYSH</sequence>
<keyword evidence="2" id="KW-1185">Reference proteome</keyword>
<proteinExistence type="predicted"/>
<organism evidence="1 2">
    <name type="scientific">Eretmocerus hayati</name>
    <dbReference type="NCBI Taxonomy" id="131215"/>
    <lineage>
        <taxon>Eukaryota</taxon>
        <taxon>Metazoa</taxon>
        <taxon>Ecdysozoa</taxon>
        <taxon>Arthropoda</taxon>
        <taxon>Hexapoda</taxon>
        <taxon>Insecta</taxon>
        <taxon>Pterygota</taxon>
        <taxon>Neoptera</taxon>
        <taxon>Endopterygota</taxon>
        <taxon>Hymenoptera</taxon>
        <taxon>Apocrita</taxon>
        <taxon>Proctotrupomorpha</taxon>
        <taxon>Chalcidoidea</taxon>
        <taxon>Aphelinidae</taxon>
        <taxon>Aphelininae</taxon>
        <taxon>Eretmocerus</taxon>
    </lineage>
</organism>